<evidence type="ECO:0000313" key="2">
    <source>
        <dbReference type="EMBL" id="OZC04149.1"/>
    </source>
</evidence>
<comment type="caution">
    <text evidence="2">The sequence shown here is derived from an EMBL/GenBank/DDBJ whole genome shotgun (WGS) entry which is preliminary data.</text>
</comment>
<dbReference type="Proteomes" id="UP000216446">
    <property type="component" value="Unassembled WGS sequence"/>
</dbReference>
<dbReference type="Pfam" id="PF08308">
    <property type="entry name" value="PEGA"/>
    <property type="match status" value="1"/>
</dbReference>
<dbReference type="InterPro" id="IPR013229">
    <property type="entry name" value="PEGA"/>
</dbReference>
<proteinExistence type="predicted"/>
<dbReference type="EMBL" id="MQWB01000001">
    <property type="protein sequence ID" value="OZC04149.1"/>
    <property type="molecule type" value="Genomic_DNA"/>
</dbReference>
<protein>
    <recommendedName>
        <fullName evidence="1">PEGA domain-containing protein</fullName>
    </recommendedName>
</protein>
<gene>
    <name evidence="2" type="ORF">BSZ36_14855</name>
</gene>
<sequence>MTRRSTALTLLVLFAAPFVAGCGSIIHGTRQEIILNSTPEGAQILENGQPIGTTPTTLRFRRGDDHLLTFRLDGYQDVRVTLDKELDATSMVLNLLFGGLIGFVVDFSNGAAYELDPDIVDVVMQREGMSAVEAREGEVNVVFFTTDQVAEAMAAQAAAE</sequence>
<organism evidence="2 3">
    <name type="scientific">Rubricoccus marinus</name>
    <dbReference type="NCBI Taxonomy" id="716817"/>
    <lineage>
        <taxon>Bacteria</taxon>
        <taxon>Pseudomonadati</taxon>
        <taxon>Rhodothermota</taxon>
        <taxon>Rhodothermia</taxon>
        <taxon>Rhodothermales</taxon>
        <taxon>Rubricoccaceae</taxon>
        <taxon>Rubricoccus</taxon>
    </lineage>
</organism>
<keyword evidence="3" id="KW-1185">Reference proteome</keyword>
<dbReference type="RefSeq" id="WP_094550302.1">
    <property type="nucleotide sequence ID" value="NZ_MQWB01000001.1"/>
</dbReference>
<feature type="domain" description="PEGA" evidence="1">
    <location>
        <begin position="32"/>
        <end position="82"/>
    </location>
</feature>
<dbReference type="InParanoid" id="A0A259U2C9"/>
<accession>A0A259U2C9</accession>
<dbReference type="AlphaFoldDB" id="A0A259U2C9"/>
<evidence type="ECO:0000259" key="1">
    <source>
        <dbReference type="Pfam" id="PF08308"/>
    </source>
</evidence>
<reference evidence="2 3" key="1">
    <citation type="submission" date="2016-11" db="EMBL/GenBank/DDBJ databases">
        <title>Study of marine rhodopsin-containing bacteria.</title>
        <authorList>
            <person name="Yoshizawa S."/>
            <person name="Kumagai Y."/>
            <person name="Kogure K."/>
        </authorList>
    </citation>
    <scope>NUCLEOTIDE SEQUENCE [LARGE SCALE GENOMIC DNA]</scope>
    <source>
        <strain evidence="2 3">SG-29</strain>
    </source>
</reference>
<dbReference type="OrthoDB" id="1524740at2"/>
<name>A0A259U2C9_9BACT</name>
<dbReference type="PROSITE" id="PS51257">
    <property type="entry name" value="PROKAR_LIPOPROTEIN"/>
    <property type="match status" value="1"/>
</dbReference>
<evidence type="ECO:0000313" key="3">
    <source>
        <dbReference type="Proteomes" id="UP000216446"/>
    </source>
</evidence>